<accession>A0ABW1AD36</accession>
<dbReference type="InterPro" id="IPR050509">
    <property type="entry name" value="CoA-transferase_III"/>
</dbReference>
<dbReference type="EMBL" id="JBHSON010000077">
    <property type="protein sequence ID" value="MFC5751925.1"/>
    <property type="molecule type" value="Genomic_DNA"/>
</dbReference>
<dbReference type="GO" id="GO:0016740">
    <property type="term" value="F:transferase activity"/>
    <property type="evidence" value="ECO:0007669"/>
    <property type="project" value="UniProtKB-KW"/>
</dbReference>
<comment type="caution">
    <text evidence="1">The sequence shown here is derived from an EMBL/GenBank/DDBJ whole genome shotgun (WGS) entry which is preliminary data.</text>
</comment>
<dbReference type="InterPro" id="IPR044855">
    <property type="entry name" value="CoA-Trfase_III_dom3_sf"/>
</dbReference>
<sequence length="392" mass="41711">MLSDVRILDLTRLLPGGLCTLVLADLGADVIKVEAPGGGDYARARAPHLPGGEATTSSASFRGLNRNKRSVVIDLKAEGGPDALLALARTADVVVESFRPGVLDRLGIGYDDLRAVNPGIVVCQISGWGQTGPLSQTAGHDVNYLAAMGLLSHTGRPDDPPALPATQVADSSAGLFAATSILAALHERRRSGRGQLIDVSIAHSALMLASMTAAGVLATGEARPTAEGVWSGGAVCYQLYRCKDGWLAFGALEEKFWANWCHGVERPDLLGRRYDPPHSHTHQEVTQIMASRTREEWRRFSAAHDSCLTVVSGLDEALDSQTVRDRGMVHHLPHPGTPDGYRALGLPVSFSRTPPDPARLPAPALGGDSERLLKECGVPAETTRRPRMAGEI</sequence>
<organism evidence="1 2">
    <name type="scientific">Actinomadura rugatobispora</name>
    <dbReference type="NCBI Taxonomy" id="1994"/>
    <lineage>
        <taxon>Bacteria</taxon>
        <taxon>Bacillati</taxon>
        <taxon>Actinomycetota</taxon>
        <taxon>Actinomycetes</taxon>
        <taxon>Streptosporangiales</taxon>
        <taxon>Thermomonosporaceae</taxon>
        <taxon>Actinomadura</taxon>
    </lineage>
</organism>
<dbReference type="Proteomes" id="UP001596074">
    <property type="component" value="Unassembled WGS sequence"/>
</dbReference>
<name>A0ABW1AD36_9ACTN</name>
<dbReference type="SUPFAM" id="SSF89796">
    <property type="entry name" value="CoA-transferase family III (CaiB/BaiF)"/>
    <property type="match status" value="1"/>
</dbReference>
<dbReference type="Gene3D" id="3.40.50.10540">
    <property type="entry name" value="Crotonobetainyl-coa:carnitine coa-transferase, domain 1"/>
    <property type="match status" value="1"/>
</dbReference>
<keyword evidence="1" id="KW-0808">Transferase</keyword>
<dbReference type="PANTHER" id="PTHR48228">
    <property type="entry name" value="SUCCINYL-COA--D-CITRAMALATE COA-TRANSFERASE"/>
    <property type="match status" value="1"/>
</dbReference>
<dbReference type="Gene3D" id="3.30.1540.10">
    <property type="entry name" value="formyl-coa transferase, domain 3"/>
    <property type="match status" value="1"/>
</dbReference>
<protein>
    <submittedName>
        <fullName evidence="1">CaiB/BaiF CoA transferase family protein</fullName>
    </submittedName>
</protein>
<evidence type="ECO:0000313" key="2">
    <source>
        <dbReference type="Proteomes" id="UP001596074"/>
    </source>
</evidence>
<dbReference type="Pfam" id="PF02515">
    <property type="entry name" value="CoA_transf_3"/>
    <property type="match status" value="1"/>
</dbReference>
<reference evidence="2" key="1">
    <citation type="journal article" date="2019" name="Int. J. Syst. Evol. Microbiol.">
        <title>The Global Catalogue of Microorganisms (GCM) 10K type strain sequencing project: providing services to taxonomists for standard genome sequencing and annotation.</title>
        <authorList>
            <consortium name="The Broad Institute Genomics Platform"/>
            <consortium name="The Broad Institute Genome Sequencing Center for Infectious Disease"/>
            <person name="Wu L."/>
            <person name="Ma J."/>
        </authorList>
    </citation>
    <scope>NUCLEOTIDE SEQUENCE [LARGE SCALE GENOMIC DNA]</scope>
    <source>
        <strain evidence="2">KCTC 42087</strain>
    </source>
</reference>
<dbReference type="PANTHER" id="PTHR48228:SF5">
    <property type="entry name" value="ALPHA-METHYLACYL-COA RACEMASE"/>
    <property type="match status" value="1"/>
</dbReference>
<keyword evidence="2" id="KW-1185">Reference proteome</keyword>
<dbReference type="RefSeq" id="WP_378287887.1">
    <property type="nucleotide sequence ID" value="NZ_JBHSON010000077.1"/>
</dbReference>
<dbReference type="InterPro" id="IPR003673">
    <property type="entry name" value="CoA-Trfase_fam_III"/>
</dbReference>
<evidence type="ECO:0000313" key="1">
    <source>
        <dbReference type="EMBL" id="MFC5751925.1"/>
    </source>
</evidence>
<gene>
    <name evidence="1" type="ORF">ACFPZN_40485</name>
</gene>
<dbReference type="InterPro" id="IPR023606">
    <property type="entry name" value="CoA-Trfase_III_dom_1_sf"/>
</dbReference>
<proteinExistence type="predicted"/>